<comment type="caution">
    <text evidence="1">The sequence shown here is derived from an EMBL/GenBank/DDBJ whole genome shotgun (WGS) entry which is preliminary data.</text>
</comment>
<dbReference type="AlphaFoldDB" id="A0AAV4MY08"/>
<protein>
    <submittedName>
        <fullName evidence="1">Uncharacterized protein</fullName>
    </submittedName>
</protein>
<keyword evidence="2" id="KW-1185">Reference proteome</keyword>
<sequence>MAKRAKILLINGAPFCVAALSPLKHGREEKGIRLILSGKAGKPKDNPGKGLLGVRTRISELTSAPGLLLAFLVSLSSNSRQHLPQLYESTLFSHIILKDLHFLSRNIFITSN</sequence>
<name>A0AAV4MY08_CAEEX</name>
<evidence type="ECO:0000313" key="1">
    <source>
        <dbReference type="EMBL" id="GIX76608.1"/>
    </source>
</evidence>
<dbReference type="Proteomes" id="UP001054945">
    <property type="component" value="Unassembled WGS sequence"/>
</dbReference>
<dbReference type="EMBL" id="BPLR01002681">
    <property type="protein sequence ID" value="GIX76608.1"/>
    <property type="molecule type" value="Genomic_DNA"/>
</dbReference>
<accession>A0AAV4MY08</accession>
<reference evidence="1 2" key="1">
    <citation type="submission" date="2021-06" db="EMBL/GenBank/DDBJ databases">
        <title>Caerostris extrusa draft genome.</title>
        <authorList>
            <person name="Kono N."/>
            <person name="Arakawa K."/>
        </authorList>
    </citation>
    <scope>NUCLEOTIDE SEQUENCE [LARGE SCALE GENOMIC DNA]</scope>
</reference>
<gene>
    <name evidence="1" type="ORF">CEXT_736091</name>
</gene>
<proteinExistence type="predicted"/>
<evidence type="ECO:0000313" key="2">
    <source>
        <dbReference type="Proteomes" id="UP001054945"/>
    </source>
</evidence>
<organism evidence="1 2">
    <name type="scientific">Caerostris extrusa</name>
    <name type="common">Bark spider</name>
    <name type="synonym">Caerostris bankana</name>
    <dbReference type="NCBI Taxonomy" id="172846"/>
    <lineage>
        <taxon>Eukaryota</taxon>
        <taxon>Metazoa</taxon>
        <taxon>Ecdysozoa</taxon>
        <taxon>Arthropoda</taxon>
        <taxon>Chelicerata</taxon>
        <taxon>Arachnida</taxon>
        <taxon>Araneae</taxon>
        <taxon>Araneomorphae</taxon>
        <taxon>Entelegynae</taxon>
        <taxon>Araneoidea</taxon>
        <taxon>Araneidae</taxon>
        <taxon>Caerostris</taxon>
    </lineage>
</organism>